<reference evidence="2 3" key="1">
    <citation type="submission" date="2019-02" db="EMBL/GenBank/DDBJ databases">
        <title>Kribbella capetownensis sp. nov. and Kribbella speibonae sp. nov., isolated from soil.</title>
        <authorList>
            <person name="Curtis S.M."/>
            <person name="Norton I."/>
            <person name="Everest G.J."/>
            <person name="Meyers P.R."/>
        </authorList>
    </citation>
    <scope>NUCLEOTIDE SEQUENCE [LARGE SCALE GENOMIC DNA]</scope>
    <source>
        <strain evidence="2 3">DSM 27082</strain>
    </source>
</reference>
<feature type="transmembrane region" description="Helical" evidence="1">
    <location>
        <begin position="12"/>
        <end position="30"/>
    </location>
</feature>
<evidence type="ECO:0000313" key="3">
    <source>
        <dbReference type="Proteomes" id="UP000292695"/>
    </source>
</evidence>
<dbReference type="InterPro" id="IPR021315">
    <property type="entry name" value="Gap/Sap"/>
</dbReference>
<evidence type="ECO:0008006" key="4">
    <source>
        <dbReference type="Google" id="ProtNLM"/>
    </source>
</evidence>
<feature type="transmembrane region" description="Helical" evidence="1">
    <location>
        <begin position="37"/>
        <end position="57"/>
    </location>
</feature>
<dbReference type="OrthoDB" id="4753036at2"/>
<accession>A0A4R0J1U8</accession>
<sequence>MWPVAGAVLPQAMAIALSPVPMVCIVLVLLSARPVRAGLYFTAGWIGALTAAVGLVAWLTDTVAEGHEESTRDGVDVLQLAVGVLFAVLAVRYWRKRPDPGTPPPRPAIVDRIALLSAGGLLLAGAAAALANLKNLPLVLSAGTYLGGAALPTSQLIAATAVFIATASLTVVGPLLAVVLTGPTRSARTLRALETWLLTNLNTITVILLLVLATVLIGQGLDLFR</sequence>
<dbReference type="Pfam" id="PF11139">
    <property type="entry name" value="SfLAP"/>
    <property type="match status" value="1"/>
</dbReference>
<evidence type="ECO:0000313" key="2">
    <source>
        <dbReference type="EMBL" id="TCC35115.1"/>
    </source>
</evidence>
<comment type="caution">
    <text evidence="2">The sequence shown here is derived from an EMBL/GenBank/DDBJ whole genome shotgun (WGS) entry which is preliminary data.</text>
</comment>
<feature type="transmembrane region" description="Helical" evidence="1">
    <location>
        <begin position="153"/>
        <end position="180"/>
    </location>
</feature>
<keyword evidence="3" id="KW-1185">Reference proteome</keyword>
<organism evidence="2 3">
    <name type="scientific">Kribbella sindirgiensis</name>
    <dbReference type="NCBI Taxonomy" id="1124744"/>
    <lineage>
        <taxon>Bacteria</taxon>
        <taxon>Bacillati</taxon>
        <taxon>Actinomycetota</taxon>
        <taxon>Actinomycetes</taxon>
        <taxon>Propionibacteriales</taxon>
        <taxon>Kribbellaceae</taxon>
        <taxon>Kribbella</taxon>
    </lineage>
</organism>
<feature type="transmembrane region" description="Helical" evidence="1">
    <location>
        <begin position="114"/>
        <end position="133"/>
    </location>
</feature>
<keyword evidence="1" id="KW-0472">Membrane</keyword>
<protein>
    <recommendedName>
        <fullName evidence="4">GAP family protein</fullName>
    </recommendedName>
</protein>
<evidence type="ECO:0000256" key="1">
    <source>
        <dbReference type="SAM" id="Phobius"/>
    </source>
</evidence>
<feature type="transmembrane region" description="Helical" evidence="1">
    <location>
        <begin position="201"/>
        <end position="221"/>
    </location>
</feature>
<gene>
    <name evidence="2" type="ORF">E0H50_14715</name>
</gene>
<dbReference type="Proteomes" id="UP000292695">
    <property type="component" value="Unassembled WGS sequence"/>
</dbReference>
<dbReference type="EMBL" id="SJKA01000004">
    <property type="protein sequence ID" value="TCC35115.1"/>
    <property type="molecule type" value="Genomic_DNA"/>
</dbReference>
<keyword evidence="1" id="KW-0812">Transmembrane</keyword>
<dbReference type="AlphaFoldDB" id="A0A4R0J1U8"/>
<keyword evidence="1" id="KW-1133">Transmembrane helix</keyword>
<dbReference type="RefSeq" id="WP_131288355.1">
    <property type="nucleotide sequence ID" value="NZ_SJKA01000004.1"/>
</dbReference>
<proteinExistence type="predicted"/>
<name>A0A4R0J1U8_9ACTN</name>
<feature type="transmembrane region" description="Helical" evidence="1">
    <location>
        <begin position="77"/>
        <end position="94"/>
    </location>
</feature>